<comment type="caution">
    <text evidence="2">The sequence shown here is derived from an EMBL/GenBank/DDBJ whole genome shotgun (WGS) entry which is preliminary data.</text>
</comment>
<dbReference type="InterPro" id="IPR001387">
    <property type="entry name" value="Cro/C1-type_HTH"/>
</dbReference>
<sequence>MVCHAGRVDRDAHPDYAALAKATRERRLTLGLSINAAAKAAHMSPITWSRVEAGKHVRELTYAAVERVLGWNSDSAAAVLAGGQPTLASTEGPVREQSDGDERAPEPSPRQRFPDDPVLQHLWDTPDPTLTDEQRMAIVQLYLAVKRTADRPSLDSASHAHVRTIRSAM</sequence>
<dbReference type="InterPro" id="IPR010982">
    <property type="entry name" value="Lambda_DNA-bd_dom_sf"/>
</dbReference>
<dbReference type="EMBL" id="BAAATE010000006">
    <property type="protein sequence ID" value="GAA2657650.1"/>
    <property type="molecule type" value="Genomic_DNA"/>
</dbReference>
<gene>
    <name evidence="2" type="ORF">GCM10010412_028490</name>
</gene>
<reference evidence="2 3" key="1">
    <citation type="journal article" date="2019" name="Int. J. Syst. Evol. Microbiol.">
        <title>The Global Catalogue of Microorganisms (GCM) 10K type strain sequencing project: providing services to taxonomists for standard genome sequencing and annotation.</title>
        <authorList>
            <consortium name="The Broad Institute Genomics Platform"/>
            <consortium name="The Broad Institute Genome Sequencing Center for Infectious Disease"/>
            <person name="Wu L."/>
            <person name="Ma J."/>
        </authorList>
    </citation>
    <scope>NUCLEOTIDE SEQUENCE [LARGE SCALE GENOMIC DNA]</scope>
    <source>
        <strain evidence="2 3">JCM 6835</strain>
    </source>
</reference>
<feature type="compositionally biased region" description="Basic and acidic residues" evidence="1">
    <location>
        <begin position="93"/>
        <end position="105"/>
    </location>
</feature>
<feature type="region of interest" description="Disordered" evidence="1">
    <location>
        <begin position="150"/>
        <end position="169"/>
    </location>
</feature>
<evidence type="ECO:0000256" key="1">
    <source>
        <dbReference type="SAM" id="MobiDB-lite"/>
    </source>
</evidence>
<evidence type="ECO:0008006" key="4">
    <source>
        <dbReference type="Google" id="ProtNLM"/>
    </source>
</evidence>
<accession>A0ABN3RPJ3</accession>
<name>A0ABN3RPJ3_9ACTN</name>
<evidence type="ECO:0000313" key="3">
    <source>
        <dbReference type="Proteomes" id="UP001501666"/>
    </source>
</evidence>
<protein>
    <recommendedName>
        <fullName evidence="4">Helix-turn-helix domain-containing protein</fullName>
    </recommendedName>
</protein>
<feature type="region of interest" description="Disordered" evidence="1">
    <location>
        <begin position="82"/>
        <end position="120"/>
    </location>
</feature>
<evidence type="ECO:0000313" key="2">
    <source>
        <dbReference type="EMBL" id="GAA2657650.1"/>
    </source>
</evidence>
<dbReference type="Proteomes" id="UP001501666">
    <property type="component" value="Unassembled WGS sequence"/>
</dbReference>
<dbReference type="SUPFAM" id="SSF47413">
    <property type="entry name" value="lambda repressor-like DNA-binding domains"/>
    <property type="match status" value="1"/>
</dbReference>
<dbReference type="Pfam" id="PF13560">
    <property type="entry name" value="HTH_31"/>
    <property type="match status" value="1"/>
</dbReference>
<dbReference type="CDD" id="cd00093">
    <property type="entry name" value="HTH_XRE"/>
    <property type="match status" value="1"/>
</dbReference>
<proteinExistence type="predicted"/>
<keyword evidence="3" id="KW-1185">Reference proteome</keyword>
<organism evidence="2 3">
    <name type="scientific">Nonomuraea recticatena</name>
    <dbReference type="NCBI Taxonomy" id="46178"/>
    <lineage>
        <taxon>Bacteria</taxon>
        <taxon>Bacillati</taxon>
        <taxon>Actinomycetota</taxon>
        <taxon>Actinomycetes</taxon>
        <taxon>Streptosporangiales</taxon>
        <taxon>Streptosporangiaceae</taxon>
        <taxon>Nonomuraea</taxon>
    </lineage>
</organism>
<dbReference type="Gene3D" id="1.10.260.40">
    <property type="entry name" value="lambda repressor-like DNA-binding domains"/>
    <property type="match status" value="1"/>
</dbReference>
<feature type="compositionally biased region" description="Basic residues" evidence="1">
    <location>
        <begin position="160"/>
        <end position="169"/>
    </location>
</feature>